<gene>
    <name evidence="1" type="ORF">MSZNOR_1081</name>
</gene>
<evidence type="ECO:0000313" key="2">
    <source>
        <dbReference type="Proteomes" id="UP001162030"/>
    </source>
</evidence>
<keyword evidence="2" id="KW-1185">Reference proteome</keyword>
<evidence type="ECO:0008006" key="3">
    <source>
        <dbReference type="Google" id="ProtNLM"/>
    </source>
</evidence>
<sequence>MSVFARSVRSLNLGEKNVPHYFQKYSAASRNEPGKLLTKFHLFEVLSVFQCNRLDHGP</sequence>
<accession>A0ABN8X2H6</accession>
<dbReference type="Proteomes" id="UP001162030">
    <property type="component" value="Chromosome"/>
</dbReference>
<evidence type="ECO:0000313" key="1">
    <source>
        <dbReference type="EMBL" id="CAI8773664.1"/>
    </source>
</evidence>
<organism evidence="1 2">
    <name type="scientific">Methylocaldum szegediense</name>
    <dbReference type="NCBI Taxonomy" id="73780"/>
    <lineage>
        <taxon>Bacteria</taxon>
        <taxon>Pseudomonadati</taxon>
        <taxon>Pseudomonadota</taxon>
        <taxon>Gammaproteobacteria</taxon>
        <taxon>Methylococcales</taxon>
        <taxon>Methylococcaceae</taxon>
        <taxon>Methylocaldum</taxon>
    </lineage>
</organism>
<protein>
    <recommendedName>
        <fullName evidence="3">Transposase</fullName>
    </recommendedName>
</protein>
<name>A0ABN8X2H6_9GAMM</name>
<dbReference type="EMBL" id="OX458333">
    <property type="protein sequence ID" value="CAI8773664.1"/>
    <property type="molecule type" value="Genomic_DNA"/>
</dbReference>
<reference evidence="1 2" key="1">
    <citation type="submission" date="2023-03" db="EMBL/GenBank/DDBJ databases">
        <authorList>
            <person name="Pearce D."/>
        </authorList>
    </citation>
    <scope>NUCLEOTIDE SEQUENCE [LARGE SCALE GENOMIC DNA]</scope>
    <source>
        <strain evidence="1">Msz</strain>
    </source>
</reference>
<proteinExistence type="predicted"/>